<dbReference type="EMBL" id="MKIQ01000006">
    <property type="protein sequence ID" value="OFI47436.1"/>
    <property type="molecule type" value="Genomic_DNA"/>
</dbReference>
<feature type="transmembrane region" description="Helical" evidence="1">
    <location>
        <begin position="61"/>
        <end position="79"/>
    </location>
</feature>
<protein>
    <submittedName>
        <fullName evidence="2">Uncharacterized protein</fullName>
    </submittedName>
</protein>
<evidence type="ECO:0000313" key="3">
    <source>
        <dbReference type="Proteomes" id="UP000177273"/>
    </source>
</evidence>
<feature type="transmembrane region" description="Helical" evidence="1">
    <location>
        <begin position="137"/>
        <end position="157"/>
    </location>
</feature>
<sequence length="174" mass="20778">MFWDSSNLLWYLFDLDDYSTDDKFEKLYRKKIFPLKIITLTLMVTFIVFLLSSIVFKNSPVLATTLSLIFISYHLYMLYNEYSEMKDENVLHKKRIELTDERNYKLALQTISKKYFVANVSIIMLWFITLIDTNNSLNLHMIVLFIFLIDVLFESYINKIAKKSRETNSLDSLF</sequence>
<feature type="transmembrane region" description="Helical" evidence="1">
    <location>
        <begin position="33"/>
        <end position="55"/>
    </location>
</feature>
<organism evidence="2 3">
    <name type="scientific">Floricoccus penangensis</name>
    <dbReference type="NCBI Taxonomy" id="1859475"/>
    <lineage>
        <taxon>Bacteria</taxon>
        <taxon>Bacillati</taxon>
        <taxon>Bacillota</taxon>
        <taxon>Bacilli</taxon>
        <taxon>Lactobacillales</taxon>
        <taxon>Streptococcaceae</taxon>
        <taxon>Floricoccus</taxon>
    </lineage>
</organism>
<evidence type="ECO:0000256" key="1">
    <source>
        <dbReference type="SAM" id="Phobius"/>
    </source>
</evidence>
<feature type="transmembrane region" description="Helical" evidence="1">
    <location>
        <begin position="115"/>
        <end position="131"/>
    </location>
</feature>
<keyword evidence="1" id="KW-0472">Membrane</keyword>
<keyword evidence="3" id="KW-1185">Reference proteome</keyword>
<dbReference type="OrthoDB" id="9962864at2"/>
<proteinExistence type="predicted"/>
<dbReference type="AlphaFoldDB" id="A0A9Q5JHV2"/>
<keyword evidence="1" id="KW-0812">Transmembrane</keyword>
<reference evidence="3" key="1">
    <citation type="submission" date="2016-09" db="EMBL/GenBank/DDBJ databases">
        <title>Draft genome sequence of a novel species of the family Streptococcaceae isolated from flowers.</title>
        <authorList>
            <person name="Chuah L.-O."/>
            <person name="Yap K.-P."/>
            <person name="Thong K.L."/>
            <person name="Liong M.T."/>
            <person name="Ahmad R."/>
            <person name="Rusul G."/>
        </authorList>
    </citation>
    <scope>NUCLEOTIDE SEQUENCE [LARGE SCALE GENOMIC DNA]</scope>
    <source>
        <strain evidence="3">HibF3</strain>
    </source>
</reference>
<dbReference type="Proteomes" id="UP000177273">
    <property type="component" value="Unassembled WGS sequence"/>
</dbReference>
<comment type="caution">
    <text evidence="2">The sequence shown here is derived from an EMBL/GenBank/DDBJ whole genome shotgun (WGS) entry which is preliminary data.</text>
</comment>
<name>A0A9Q5JHV2_9LACT</name>
<keyword evidence="1" id="KW-1133">Transmembrane helix</keyword>
<dbReference type="RefSeq" id="WP_070787390.1">
    <property type="nucleotide sequence ID" value="NZ_MKIQ01000006.1"/>
</dbReference>
<evidence type="ECO:0000313" key="2">
    <source>
        <dbReference type="EMBL" id="OFI47436.1"/>
    </source>
</evidence>
<gene>
    <name evidence="2" type="ORF">BG262_09820</name>
</gene>
<accession>A0A9Q5JHV2</accession>